<gene>
    <name evidence="1" type="ORF">MLD38_014077</name>
</gene>
<comment type="caution">
    <text evidence="1">The sequence shown here is derived from an EMBL/GenBank/DDBJ whole genome shotgun (WGS) entry which is preliminary data.</text>
</comment>
<proteinExistence type="predicted"/>
<evidence type="ECO:0000313" key="2">
    <source>
        <dbReference type="Proteomes" id="UP001057402"/>
    </source>
</evidence>
<name>A0ACB9RK19_9MYRT</name>
<dbReference type="Proteomes" id="UP001057402">
    <property type="component" value="Chromosome 4"/>
</dbReference>
<protein>
    <submittedName>
        <fullName evidence="1">Uncharacterized protein</fullName>
    </submittedName>
</protein>
<keyword evidence="2" id="KW-1185">Reference proteome</keyword>
<sequence length="372" mass="41751">MKKDFVGRIMIFSLWGHFIGVCAASDAGFLTGGPGSAVIGAFLCLAFTVVFLVLIYSKFCHRIPDDPWGRVGYYTLNGSGPPCSGLDRAVIDALPIFKFSSLKGLKQGLECAVCMSTFQEMELLRLLPKCNHAFHTMCIDRWLENHSTCPLCRYKYEAKELSVSGNSSIQNFLPRDSNSMRGSDVDIYVEREENLQWSPRFGLGNWSKFFDRSRKDEHLIEQRDEAHGNRNMLHRFNHKIVVRSLVIKERWSDMNSLDMLFLSSEMLGASTSQLFTRVSDASKDGVDIEENIEEGIRFGNSARPSNVSEGRRSVSEITGLSRFANGSGHGYPESPSDQIGGRTGDTRTGRLWLPIVHRTVNLLAGRQNFDTE</sequence>
<reference evidence="2" key="1">
    <citation type="journal article" date="2023" name="Front. Plant Sci.">
        <title>Chromosomal-level genome assembly of Melastoma candidum provides insights into trichome evolution.</title>
        <authorList>
            <person name="Zhong Y."/>
            <person name="Wu W."/>
            <person name="Sun C."/>
            <person name="Zou P."/>
            <person name="Liu Y."/>
            <person name="Dai S."/>
            <person name="Zhou R."/>
        </authorList>
    </citation>
    <scope>NUCLEOTIDE SEQUENCE [LARGE SCALE GENOMIC DNA]</scope>
</reference>
<organism evidence="1 2">
    <name type="scientific">Melastoma candidum</name>
    <dbReference type="NCBI Taxonomy" id="119954"/>
    <lineage>
        <taxon>Eukaryota</taxon>
        <taxon>Viridiplantae</taxon>
        <taxon>Streptophyta</taxon>
        <taxon>Embryophyta</taxon>
        <taxon>Tracheophyta</taxon>
        <taxon>Spermatophyta</taxon>
        <taxon>Magnoliopsida</taxon>
        <taxon>eudicotyledons</taxon>
        <taxon>Gunneridae</taxon>
        <taxon>Pentapetalae</taxon>
        <taxon>rosids</taxon>
        <taxon>malvids</taxon>
        <taxon>Myrtales</taxon>
        <taxon>Melastomataceae</taxon>
        <taxon>Melastomatoideae</taxon>
        <taxon>Melastomateae</taxon>
        <taxon>Melastoma</taxon>
    </lineage>
</organism>
<accession>A0ACB9RK19</accession>
<dbReference type="EMBL" id="CM042883">
    <property type="protein sequence ID" value="KAI4376297.1"/>
    <property type="molecule type" value="Genomic_DNA"/>
</dbReference>
<evidence type="ECO:0000313" key="1">
    <source>
        <dbReference type="EMBL" id="KAI4376297.1"/>
    </source>
</evidence>